<feature type="binding site" evidence="10">
    <location>
        <position position="128"/>
    </location>
    <ligand>
        <name>L-citrulline</name>
        <dbReference type="ChEBI" id="CHEBI:57743"/>
    </ligand>
</feature>
<dbReference type="EMBL" id="FOOY01000006">
    <property type="protein sequence ID" value="SFG20914.1"/>
    <property type="molecule type" value="Genomic_DNA"/>
</dbReference>
<dbReference type="HAMAP" id="MF_00005">
    <property type="entry name" value="Arg_succ_synth_type1"/>
    <property type="match status" value="1"/>
</dbReference>
<evidence type="ECO:0000256" key="10">
    <source>
        <dbReference type="HAMAP-Rule" id="MF_00005"/>
    </source>
</evidence>
<feature type="binding site" evidence="10">
    <location>
        <position position="120"/>
    </location>
    <ligand>
        <name>L-aspartate</name>
        <dbReference type="ChEBI" id="CHEBI:29991"/>
    </ligand>
</feature>
<dbReference type="GO" id="GO:0005524">
    <property type="term" value="F:ATP binding"/>
    <property type="evidence" value="ECO:0007669"/>
    <property type="project" value="UniProtKB-UniRule"/>
</dbReference>
<keyword evidence="8 10" id="KW-0547">Nucleotide-binding</keyword>
<dbReference type="RefSeq" id="WP_093670642.1">
    <property type="nucleotide sequence ID" value="NZ_FOOY01000006.1"/>
</dbReference>
<dbReference type="InterPro" id="IPR001518">
    <property type="entry name" value="Arginosuc_synth"/>
</dbReference>
<dbReference type="OrthoDB" id="9801641at2"/>
<dbReference type="InterPro" id="IPR014729">
    <property type="entry name" value="Rossmann-like_a/b/a_fold"/>
</dbReference>
<dbReference type="SUPFAM" id="SSF52402">
    <property type="entry name" value="Adenine nucleotide alpha hydrolases-like"/>
    <property type="match status" value="1"/>
</dbReference>
<comment type="pathway">
    <text evidence="1 10">Amino-acid biosynthesis; L-arginine biosynthesis; L-arginine from L-ornithine and carbamoyl phosphate: step 2/3.</text>
</comment>
<feature type="binding site" evidence="10">
    <location>
        <position position="273"/>
    </location>
    <ligand>
        <name>L-citrulline</name>
        <dbReference type="ChEBI" id="CHEBI:57743"/>
    </ligand>
</feature>
<feature type="binding site" evidence="10">
    <location>
        <position position="124"/>
    </location>
    <ligand>
        <name>L-citrulline</name>
        <dbReference type="ChEBI" id="CHEBI:57743"/>
    </ligand>
</feature>
<dbReference type="GO" id="GO:0000053">
    <property type="term" value="P:argininosuccinate metabolic process"/>
    <property type="evidence" value="ECO:0007669"/>
    <property type="project" value="TreeGrafter"/>
</dbReference>
<feature type="domain" description="Arginosuccinate synthase C-terminal" evidence="12">
    <location>
        <begin position="175"/>
        <end position="392"/>
    </location>
</feature>
<keyword evidence="6 10" id="KW-0436">Ligase</keyword>
<dbReference type="PANTHER" id="PTHR11587:SF2">
    <property type="entry name" value="ARGININOSUCCINATE SYNTHASE"/>
    <property type="match status" value="1"/>
</dbReference>
<dbReference type="GO" id="GO:0005737">
    <property type="term" value="C:cytoplasm"/>
    <property type="evidence" value="ECO:0007669"/>
    <property type="project" value="UniProtKB-SubCell"/>
</dbReference>
<protein>
    <recommendedName>
        <fullName evidence="3 10">Argininosuccinate synthase</fullName>
        <ecNumber evidence="3 10">6.3.4.5</ecNumber>
    </recommendedName>
    <alternativeName>
        <fullName evidence="10">Citrulline--aspartate ligase</fullName>
    </alternativeName>
</protein>
<dbReference type="Gene3D" id="3.90.1260.10">
    <property type="entry name" value="Argininosuccinate synthetase, chain A, domain 2"/>
    <property type="match status" value="1"/>
</dbReference>
<dbReference type="AlphaFoldDB" id="A0A1I2PXY2"/>
<dbReference type="GO" id="GO:0004055">
    <property type="term" value="F:argininosuccinate synthase activity"/>
    <property type="evidence" value="ECO:0007669"/>
    <property type="project" value="UniProtKB-UniRule"/>
</dbReference>
<sequence>MAKEKIVLAYSGGLDTSVCIKYLQDKYNYDVIALSIDVGEEGKDLDKVKQKAIDVGAIKSYVVDAKELLAEGYLAPALQANALYEGVYPLSSGLSRPLIGKLLVDVAHKEGATAVAHGCTGKGNDQVRFEVAIQALDPSLKVVAPVREWGMTRDEEIKYAEKNNIPIPVDLDNPFSIDANIWGRACEAGVLENPWNEAPEEAFAWTNPIEKTPDVPEYIEIEFEKGLPVALNGVKKPFIEIIKELNALGGLHGVGRIDHIENRLVGIKSREVYENPAALILINAHQGLETITLTKEVSKFKPLIDKEISQVIYDGLWYSPIREALMAFVKQTQEVVSGKVRVKLFKGNHVVVGRASEKSLYNEKLATYTTGDAFDHNAAVGFIKLWGLPTKVNAEVHKEADHGETMGRPVYEVNQ</sequence>
<dbReference type="Pfam" id="PF20979">
    <property type="entry name" value="Arginosuc_syn_C"/>
    <property type="match status" value="1"/>
</dbReference>
<dbReference type="PROSITE" id="PS00564">
    <property type="entry name" value="ARGININOSUCCIN_SYN_1"/>
    <property type="match status" value="1"/>
</dbReference>
<dbReference type="FunFam" id="3.90.1260.10:FF:000007">
    <property type="entry name" value="Argininosuccinate synthase"/>
    <property type="match status" value="1"/>
</dbReference>
<accession>A0A1I2PXY2</accession>
<proteinExistence type="inferred from homology"/>
<comment type="subunit">
    <text evidence="2 10">Homotetramer.</text>
</comment>
<dbReference type="InterPro" id="IPR048268">
    <property type="entry name" value="Arginosuc_syn_C"/>
</dbReference>
<dbReference type="GO" id="GO:0000050">
    <property type="term" value="P:urea cycle"/>
    <property type="evidence" value="ECO:0007669"/>
    <property type="project" value="TreeGrafter"/>
</dbReference>
<evidence type="ECO:0000256" key="1">
    <source>
        <dbReference type="ARBA" id="ARBA00004967"/>
    </source>
</evidence>
<dbReference type="Pfam" id="PF00764">
    <property type="entry name" value="Arginosuc_synth"/>
    <property type="match status" value="1"/>
</dbReference>
<reference evidence="14" key="1">
    <citation type="submission" date="2016-10" db="EMBL/GenBank/DDBJ databases">
        <authorList>
            <person name="Varghese N."/>
            <person name="Submissions S."/>
        </authorList>
    </citation>
    <scope>NUCLEOTIDE SEQUENCE [LARGE SCALE GENOMIC DNA]</scope>
    <source>
        <strain evidence="14">ATCC 700379</strain>
    </source>
</reference>
<dbReference type="PANTHER" id="PTHR11587">
    <property type="entry name" value="ARGININOSUCCINATE SYNTHASE"/>
    <property type="match status" value="1"/>
</dbReference>
<feature type="binding site" evidence="10">
    <location>
        <position position="124"/>
    </location>
    <ligand>
        <name>L-aspartate</name>
        <dbReference type="ChEBI" id="CHEBI:29991"/>
    </ligand>
</feature>
<dbReference type="InterPro" id="IPR018223">
    <property type="entry name" value="Arginosuc_synth_CS"/>
</dbReference>
<dbReference type="GO" id="GO:0006526">
    <property type="term" value="P:L-arginine biosynthetic process"/>
    <property type="evidence" value="ECO:0007669"/>
    <property type="project" value="UniProtKB-UniRule"/>
</dbReference>
<comment type="catalytic activity">
    <reaction evidence="10">
        <text>L-citrulline + L-aspartate + ATP = 2-(N(omega)-L-arginino)succinate + AMP + diphosphate + H(+)</text>
        <dbReference type="Rhea" id="RHEA:10932"/>
        <dbReference type="ChEBI" id="CHEBI:15378"/>
        <dbReference type="ChEBI" id="CHEBI:29991"/>
        <dbReference type="ChEBI" id="CHEBI:30616"/>
        <dbReference type="ChEBI" id="CHEBI:33019"/>
        <dbReference type="ChEBI" id="CHEBI:57472"/>
        <dbReference type="ChEBI" id="CHEBI:57743"/>
        <dbReference type="ChEBI" id="CHEBI:456215"/>
        <dbReference type="EC" id="6.3.4.5"/>
    </reaction>
</comment>
<keyword evidence="9 10" id="KW-0067">ATP-binding</keyword>
<name>A0A1I2PXY2_9BACL</name>
<dbReference type="FunFam" id="1.20.5.470:FF:000002">
    <property type="entry name" value="Argininosuccinate synthase"/>
    <property type="match status" value="1"/>
</dbReference>
<organism evidence="13 14">
    <name type="scientific">Sporolactobacillus nakayamae</name>
    <dbReference type="NCBI Taxonomy" id="269670"/>
    <lineage>
        <taxon>Bacteria</taxon>
        <taxon>Bacillati</taxon>
        <taxon>Bacillota</taxon>
        <taxon>Bacilli</taxon>
        <taxon>Bacillales</taxon>
        <taxon>Sporolactobacillaceae</taxon>
        <taxon>Sporolactobacillus</taxon>
    </lineage>
</organism>
<dbReference type="CDD" id="cd01999">
    <property type="entry name" value="ASS"/>
    <property type="match status" value="1"/>
</dbReference>
<keyword evidence="14" id="KW-1185">Reference proteome</keyword>
<dbReference type="UniPathway" id="UPA00068">
    <property type="reaction ID" value="UER00113"/>
</dbReference>
<feature type="binding site" evidence="10">
    <location>
        <begin position="9"/>
        <end position="17"/>
    </location>
    <ligand>
        <name>ATP</name>
        <dbReference type="ChEBI" id="CHEBI:30616"/>
    </ligand>
</feature>
<feature type="binding site" evidence="10">
    <location>
        <position position="125"/>
    </location>
    <ligand>
        <name>L-aspartate</name>
        <dbReference type="ChEBI" id="CHEBI:29991"/>
    </ligand>
</feature>
<dbReference type="STRING" id="269670.SAMN02982927_00971"/>
<keyword evidence="7 10" id="KW-0028">Amino-acid biosynthesis</keyword>
<gene>
    <name evidence="10" type="primary">argG</name>
    <name evidence="13" type="ORF">SAMN02982927_00971</name>
</gene>
<evidence type="ECO:0000256" key="8">
    <source>
        <dbReference type="ARBA" id="ARBA00022741"/>
    </source>
</evidence>
<comment type="subcellular location">
    <subcellularLocation>
        <location evidence="10">Cytoplasm</location>
    </subcellularLocation>
</comment>
<feature type="binding site" evidence="10">
    <location>
        <position position="261"/>
    </location>
    <ligand>
        <name>L-citrulline</name>
        <dbReference type="ChEBI" id="CHEBI:57743"/>
    </ligand>
</feature>
<evidence type="ECO:0000256" key="9">
    <source>
        <dbReference type="ARBA" id="ARBA00022840"/>
    </source>
</evidence>
<evidence type="ECO:0000313" key="13">
    <source>
        <dbReference type="EMBL" id="SFG20914.1"/>
    </source>
</evidence>
<feature type="binding site" evidence="10">
    <location>
        <position position="176"/>
    </location>
    <ligand>
        <name>L-citrulline</name>
        <dbReference type="ChEBI" id="CHEBI:57743"/>
    </ligand>
</feature>
<feature type="domain" description="Arginosuccinate synthase-like N-terminal" evidence="11">
    <location>
        <begin position="5"/>
        <end position="166"/>
    </location>
</feature>
<dbReference type="FunFam" id="3.40.50.620:FF:000038">
    <property type="entry name" value="Argininosuccinate synthase"/>
    <property type="match status" value="1"/>
</dbReference>
<dbReference type="Gene3D" id="3.40.50.620">
    <property type="entry name" value="HUPs"/>
    <property type="match status" value="1"/>
</dbReference>
<evidence type="ECO:0000256" key="2">
    <source>
        <dbReference type="ARBA" id="ARBA00011881"/>
    </source>
</evidence>
<evidence type="ECO:0000256" key="3">
    <source>
        <dbReference type="ARBA" id="ARBA00012286"/>
    </source>
</evidence>
<dbReference type="Proteomes" id="UP000198752">
    <property type="component" value="Unassembled WGS sequence"/>
</dbReference>
<evidence type="ECO:0000256" key="7">
    <source>
        <dbReference type="ARBA" id="ARBA00022605"/>
    </source>
</evidence>
<dbReference type="Gene3D" id="1.20.5.470">
    <property type="entry name" value="Single helix bin"/>
    <property type="match status" value="1"/>
</dbReference>
<feature type="binding site" evidence="10">
    <location>
        <position position="118"/>
    </location>
    <ligand>
        <name>ATP</name>
        <dbReference type="ChEBI" id="CHEBI:30616"/>
    </ligand>
</feature>
<dbReference type="SUPFAM" id="SSF69864">
    <property type="entry name" value="Argininosuccinate synthetase, C-terminal domain"/>
    <property type="match status" value="1"/>
</dbReference>
<feature type="binding site" evidence="10">
    <location>
        <position position="88"/>
    </location>
    <ligand>
        <name>L-citrulline</name>
        <dbReference type="ChEBI" id="CHEBI:57743"/>
    </ligand>
</feature>
<keyword evidence="4 10" id="KW-0963">Cytoplasm</keyword>
<dbReference type="NCBIfam" id="NF001770">
    <property type="entry name" value="PRK00509.1"/>
    <property type="match status" value="1"/>
</dbReference>
<evidence type="ECO:0000313" key="14">
    <source>
        <dbReference type="Proteomes" id="UP000198752"/>
    </source>
</evidence>
<evidence type="ECO:0000259" key="12">
    <source>
        <dbReference type="Pfam" id="PF20979"/>
    </source>
</evidence>
<evidence type="ECO:0000256" key="4">
    <source>
        <dbReference type="ARBA" id="ARBA00022490"/>
    </source>
</evidence>
<dbReference type="InterPro" id="IPR048267">
    <property type="entry name" value="Arginosuc_syn_N"/>
</dbReference>
<evidence type="ECO:0000256" key="5">
    <source>
        <dbReference type="ARBA" id="ARBA00022571"/>
    </source>
</evidence>
<evidence type="ECO:0000259" key="11">
    <source>
        <dbReference type="Pfam" id="PF00764"/>
    </source>
</evidence>
<dbReference type="NCBIfam" id="TIGR00032">
    <property type="entry name" value="argG"/>
    <property type="match status" value="1"/>
</dbReference>
<keyword evidence="5 10" id="KW-0055">Arginine biosynthesis</keyword>
<dbReference type="PROSITE" id="PS00565">
    <property type="entry name" value="ARGININOSUCCIN_SYN_2"/>
    <property type="match status" value="1"/>
</dbReference>
<dbReference type="EC" id="6.3.4.5" evidence="3 10"/>
<comment type="caution">
    <text evidence="10">Lacks conserved residue(s) required for the propagation of feature annotation.</text>
</comment>
<evidence type="ECO:0000256" key="6">
    <source>
        <dbReference type="ARBA" id="ARBA00022598"/>
    </source>
</evidence>
<dbReference type="InterPro" id="IPR023434">
    <property type="entry name" value="Arginosuc_synth_type_1_subfam"/>
</dbReference>
<dbReference type="InterPro" id="IPR024074">
    <property type="entry name" value="AS_cat/multimer_dom_body"/>
</dbReference>
<comment type="similarity">
    <text evidence="10">Belongs to the argininosuccinate synthase family. Type 1 subfamily.</text>
</comment>